<dbReference type="EMBL" id="AP026802">
    <property type="protein sequence ID" value="BDR57695.1"/>
    <property type="molecule type" value="Genomic_DNA"/>
</dbReference>
<keyword evidence="2" id="KW-1185">Reference proteome</keyword>
<evidence type="ECO:0000313" key="2">
    <source>
        <dbReference type="Proteomes" id="UP001321861"/>
    </source>
</evidence>
<accession>A0AAU9D5Z1</accession>
<gene>
    <name evidence="1" type="ORF">XA3_01360</name>
</gene>
<organism evidence="1 2">
    <name type="scientific">Xylocopilactobacillus apicola</name>
    <dbReference type="NCBI Taxonomy" id="2932184"/>
    <lineage>
        <taxon>Bacteria</taxon>
        <taxon>Bacillati</taxon>
        <taxon>Bacillota</taxon>
        <taxon>Bacilli</taxon>
        <taxon>Lactobacillales</taxon>
        <taxon>Lactobacillaceae</taxon>
        <taxon>Xylocopilactobacillus</taxon>
    </lineage>
</organism>
<name>A0AAU9D5Z1_9LACO</name>
<dbReference type="AlphaFoldDB" id="A0AAU9D5Z1"/>
<proteinExistence type="predicted"/>
<dbReference type="KEGG" id="xap:XA3_01360"/>
<protein>
    <submittedName>
        <fullName evidence="1">Uncharacterized protein</fullName>
    </submittedName>
</protein>
<dbReference type="Proteomes" id="UP001321861">
    <property type="component" value="Chromosome"/>
</dbReference>
<sequence length="135" mass="15297">MPEKQMIISIDNWHGVYSNEESFDLTNPDTLLRCINDLNGKNKTSVALTHDEEIYMVIGGGNEGKYSVVGGINGQIYNLINKNNINKKGYVQIVTGGQLGDFEMKYCVDKEMAIQAANHFYKNIDFDKTLKWEIL</sequence>
<reference evidence="1 2" key="1">
    <citation type="journal article" date="2023" name="Microbiol. Spectr.">
        <title>Symbiosis of Carpenter Bees with Uncharacterized Lactic Acid Bacteria Showing NAD Auxotrophy.</title>
        <authorList>
            <person name="Kawasaki S."/>
            <person name="Ozawa K."/>
            <person name="Mori T."/>
            <person name="Yamamoto A."/>
            <person name="Ito M."/>
            <person name="Ohkuma M."/>
            <person name="Sakamoto M."/>
            <person name="Matsutani M."/>
        </authorList>
    </citation>
    <scope>NUCLEOTIDE SEQUENCE [LARGE SCALE GENOMIC DNA]</scope>
    <source>
        <strain evidence="1 2">XA3</strain>
    </source>
</reference>
<evidence type="ECO:0000313" key="1">
    <source>
        <dbReference type="EMBL" id="BDR57695.1"/>
    </source>
</evidence>